<feature type="region of interest" description="Disordered" evidence="1">
    <location>
        <begin position="137"/>
        <end position="171"/>
    </location>
</feature>
<evidence type="ECO:0000256" key="3">
    <source>
        <dbReference type="SAM" id="SignalP"/>
    </source>
</evidence>
<gene>
    <name evidence="4" type="ORF">IF129_04805</name>
</gene>
<dbReference type="RefSeq" id="WP_191208101.1">
    <property type="nucleotide sequence ID" value="NZ_JACXYU010000001.1"/>
</dbReference>
<feature type="compositionally biased region" description="Basic and acidic residues" evidence="1">
    <location>
        <begin position="137"/>
        <end position="155"/>
    </location>
</feature>
<reference evidence="4" key="1">
    <citation type="submission" date="2020-09" db="EMBL/GenBank/DDBJ databases">
        <title>Secondary metabolite and genome analysis of marine Streptomyces chumphonensis KK1-2T.</title>
        <authorList>
            <person name="Phongsopitanun W."/>
            <person name="Kanchanasin P."/>
            <person name="Pittayakhajonwut P."/>
            <person name="Suwanborirux K."/>
            <person name="Tanasupawat S."/>
        </authorList>
    </citation>
    <scope>NUCLEOTIDE SEQUENCE</scope>
    <source>
        <strain evidence="4">KK1-2</strain>
    </source>
</reference>
<dbReference type="EMBL" id="JACXYU010000001">
    <property type="protein sequence ID" value="MBD3930883.1"/>
    <property type="molecule type" value="Genomic_DNA"/>
</dbReference>
<evidence type="ECO:0008006" key="6">
    <source>
        <dbReference type="Google" id="ProtNLM"/>
    </source>
</evidence>
<evidence type="ECO:0000313" key="5">
    <source>
        <dbReference type="Proteomes" id="UP000632289"/>
    </source>
</evidence>
<keyword evidence="2" id="KW-1133">Transmembrane helix</keyword>
<organism evidence="4 5">
    <name type="scientific">Streptomyces chumphonensis</name>
    <dbReference type="NCBI Taxonomy" id="1214925"/>
    <lineage>
        <taxon>Bacteria</taxon>
        <taxon>Bacillati</taxon>
        <taxon>Actinomycetota</taxon>
        <taxon>Actinomycetes</taxon>
        <taxon>Kitasatosporales</taxon>
        <taxon>Streptomycetaceae</taxon>
        <taxon>Streptomyces</taxon>
    </lineage>
</organism>
<dbReference type="AlphaFoldDB" id="A0A927IA87"/>
<accession>A0A927IA87</accession>
<keyword evidence="2" id="KW-0472">Membrane</keyword>
<name>A0A927IA87_9ACTN</name>
<feature type="transmembrane region" description="Helical" evidence="2">
    <location>
        <begin position="175"/>
        <end position="195"/>
    </location>
</feature>
<evidence type="ECO:0000256" key="2">
    <source>
        <dbReference type="SAM" id="Phobius"/>
    </source>
</evidence>
<evidence type="ECO:0000256" key="1">
    <source>
        <dbReference type="SAM" id="MobiDB-lite"/>
    </source>
</evidence>
<keyword evidence="2" id="KW-0812">Transmembrane</keyword>
<feature type="chain" id="PRO_5036996511" description="Secreted protein" evidence="3">
    <location>
        <begin position="34"/>
        <end position="207"/>
    </location>
</feature>
<keyword evidence="3" id="KW-0732">Signal</keyword>
<evidence type="ECO:0000313" key="4">
    <source>
        <dbReference type="EMBL" id="MBD3930883.1"/>
    </source>
</evidence>
<proteinExistence type="predicted"/>
<dbReference type="Proteomes" id="UP000632289">
    <property type="component" value="Unassembled WGS sequence"/>
</dbReference>
<comment type="caution">
    <text evidence="4">The sequence shown here is derived from an EMBL/GenBank/DDBJ whole genome shotgun (WGS) entry which is preliminary data.</text>
</comment>
<protein>
    <recommendedName>
        <fullName evidence="6">Secreted protein</fullName>
    </recommendedName>
</protein>
<keyword evidence="5" id="KW-1185">Reference proteome</keyword>
<sequence length="207" mass="20687">MSTACPTRVTFRTALLTVGAAALTLSGAGPAAADRTGPVDPEYSGSVVVTPAKVRAGGQVALRVDSCDGDKALARSRAFVATVTLTQTADQTLSGHAGIRAAAEPGRYGITVDCYDKTGNLKRGIAEGSVFVVGGRPHPEPTHHDGGRDGHHERPVAPVRAGGGGTAGEDDDASASVALGLAGAGAVGLAGFAVVRRRLVARRGADG</sequence>
<feature type="signal peptide" evidence="3">
    <location>
        <begin position="1"/>
        <end position="33"/>
    </location>
</feature>